<dbReference type="FunFam" id="3.30.565.10:FF:000006">
    <property type="entry name" value="Sensor histidine kinase WalK"/>
    <property type="match status" value="1"/>
</dbReference>
<dbReference type="Pfam" id="PF13426">
    <property type="entry name" value="PAS_9"/>
    <property type="match status" value="1"/>
</dbReference>
<feature type="coiled-coil region" evidence="10">
    <location>
        <begin position="406"/>
        <end position="433"/>
    </location>
</feature>
<sequence length="1145" mass="131506">MSRKLKFRFFEYPILYGIVVFFLLLILTQFLAYERYQMLKKTDEKETVLRANWIENEFQKILNQSFSTTQTLAFIVKNYGVPKNFDSIAHLLLETNKNIDALELVDSLGVITNVYPIEGNNIKGFNILNDTIGRKGALITMQRKEYFVTGPIKLKQGGDGLVSRIPIFKDDKFQGFSAAVIKLPNLLQAIQISKNSEGKYAYQLAKVNADKTEEIFFSTNSFSEKNAYSKTISMTKGEWKLSVFSKKKELFTTVLSFSILGLLLAIIGGVFVWYLLRQPNRLDKLVKEKSALLIDSEEKYRLLIENATDGIFLLDQNANFLDVNIQLISMFKASKEYFIGKNVLDFIEPECLHKIPLKFDDLKKGQTVSSVRKLIRKDKTKFLAETRVKMLPNNLFQGILQDITEKEKATAQIKESEQKYRELTERITDAFVAFDLNWNFTYISAKAKEFIPPNYPELIGKNIWEVFPNFIGTALHENFYVAMETQTIKQAVRYSEPLAKWIEYRIYPSLTGVSAYFSDVTAVKKAEEEVLYTKAKMESAIRIGKIGYWSWDLRDNSLEWSQRMYTIFDMDKNTPLNFESAAACIHPDDRQMHEDLIANRIEHKDNTPFSFRVLHKDNSIHHVLVELEILYNDDEEINKLHGTAVDITDRILEQLNLKESQEKFYKSFHSNLAGKVIVDEERTILEANETVATLLETTRENLIGKKLIDADVLDFNKHEQSENRKVVWNKLLKQGFLRDEEITYTLKSGKQIPALISIEPLELENKTHYLVSAIDNTKRKEAEEELVKSEARFRKLASTTPVGIFQSDASGACTYVNAEWLKYSGIEFDEAMGNGWINSTYSPDRKRVSKEWEQTIAVRKIFKSKFRLQHKNGKIITLSVKAIPLYGIDDEFVGFIGMASDISNLILAEKRLEAQNIELSKTNAELDRFVYSASHELRAPLASVLGLINIILSEEKEPDLVFKLQMMEQSVKRLDSFIKDIVQYSQNRHLEVASEKIDFHSLVQDSLESFWYLENRSQINIHVNITDTLAFYSDKKRISIILNNLISNAIKYHNVAGSNPIININITTTKDQGIIAIKDNGLGIPQEHLKSIFKMFYRVSSKIMGTGIGLFVVKEIVEKIDGKITVESEENKGTTFTVILPNQMK</sequence>
<dbReference type="CDD" id="cd00075">
    <property type="entry name" value="HATPase"/>
    <property type="match status" value="1"/>
</dbReference>
<feature type="domain" description="CHASE" evidence="15">
    <location>
        <begin position="110"/>
        <end position="242"/>
    </location>
</feature>
<dbReference type="CDD" id="cd00082">
    <property type="entry name" value="HisKA"/>
    <property type="match status" value="1"/>
</dbReference>
<dbReference type="Gene3D" id="1.10.287.130">
    <property type="match status" value="1"/>
</dbReference>
<dbReference type="SMART" id="SM01079">
    <property type="entry name" value="CHASE"/>
    <property type="match status" value="1"/>
</dbReference>
<evidence type="ECO:0000256" key="7">
    <source>
        <dbReference type="ARBA" id="ARBA00022777"/>
    </source>
</evidence>
<dbReference type="InterPro" id="IPR035965">
    <property type="entry name" value="PAS-like_dom_sf"/>
</dbReference>
<dbReference type="InterPro" id="IPR000700">
    <property type="entry name" value="PAS-assoc_C"/>
</dbReference>
<evidence type="ECO:0000259" key="15">
    <source>
        <dbReference type="PROSITE" id="PS50839"/>
    </source>
</evidence>
<dbReference type="SMART" id="SM00091">
    <property type="entry name" value="PAS"/>
    <property type="match status" value="5"/>
</dbReference>
<keyword evidence="9 11" id="KW-0472">Membrane</keyword>
<dbReference type="GO" id="GO:0006355">
    <property type="term" value="P:regulation of DNA-templated transcription"/>
    <property type="evidence" value="ECO:0007669"/>
    <property type="project" value="InterPro"/>
</dbReference>
<evidence type="ECO:0000256" key="4">
    <source>
        <dbReference type="ARBA" id="ARBA00022553"/>
    </source>
</evidence>
<dbReference type="GO" id="GO:0016020">
    <property type="term" value="C:membrane"/>
    <property type="evidence" value="ECO:0007669"/>
    <property type="project" value="UniProtKB-SubCell"/>
</dbReference>
<protein>
    <recommendedName>
        <fullName evidence="3">histidine kinase</fullName>
        <ecNumber evidence="3">2.7.13.3</ecNumber>
    </recommendedName>
</protein>
<dbReference type="PROSITE" id="PS50113">
    <property type="entry name" value="PAC"/>
    <property type="match status" value="3"/>
</dbReference>
<dbReference type="EMBL" id="FWXO01000001">
    <property type="protein sequence ID" value="SMC39680.1"/>
    <property type="molecule type" value="Genomic_DNA"/>
</dbReference>
<dbReference type="InterPro" id="IPR036097">
    <property type="entry name" value="HisK_dim/P_sf"/>
</dbReference>
<dbReference type="InterPro" id="IPR003594">
    <property type="entry name" value="HATPase_dom"/>
</dbReference>
<dbReference type="SUPFAM" id="SSF55874">
    <property type="entry name" value="ATPase domain of HSP90 chaperone/DNA topoisomerase II/histidine kinase"/>
    <property type="match status" value="1"/>
</dbReference>
<evidence type="ECO:0000259" key="12">
    <source>
        <dbReference type="PROSITE" id="PS50109"/>
    </source>
</evidence>
<evidence type="ECO:0000259" key="13">
    <source>
        <dbReference type="PROSITE" id="PS50112"/>
    </source>
</evidence>
<keyword evidence="7" id="KW-0418">Kinase</keyword>
<proteinExistence type="predicted"/>
<keyword evidence="17" id="KW-1185">Reference proteome</keyword>
<dbReference type="InterPro" id="IPR036890">
    <property type="entry name" value="HATPase_C_sf"/>
</dbReference>
<feature type="transmembrane region" description="Helical" evidence="11">
    <location>
        <begin position="250"/>
        <end position="276"/>
    </location>
</feature>
<evidence type="ECO:0000313" key="17">
    <source>
        <dbReference type="Proteomes" id="UP000192360"/>
    </source>
</evidence>
<gene>
    <name evidence="16" type="ORF">SAMN05660703_0890</name>
</gene>
<reference evidence="17" key="1">
    <citation type="submission" date="2017-04" db="EMBL/GenBank/DDBJ databases">
        <authorList>
            <person name="Varghese N."/>
            <person name="Submissions S."/>
        </authorList>
    </citation>
    <scope>NUCLEOTIDE SEQUENCE [LARGE SCALE GENOMIC DNA]</scope>
    <source>
        <strain evidence="17">DSM 21164</strain>
    </source>
</reference>
<dbReference type="OrthoDB" id="9811889at2"/>
<dbReference type="Pfam" id="PF03924">
    <property type="entry name" value="CHASE"/>
    <property type="match status" value="1"/>
</dbReference>
<feature type="domain" description="PAC" evidence="14">
    <location>
        <begin position="862"/>
        <end position="914"/>
    </location>
</feature>
<evidence type="ECO:0000256" key="3">
    <source>
        <dbReference type="ARBA" id="ARBA00012438"/>
    </source>
</evidence>
<feature type="domain" description="PAS" evidence="13">
    <location>
        <begin position="416"/>
        <end position="495"/>
    </location>
</feature>
<evidence type="ECO:0000256" key="10">
    <source>
        <dbReference type="SAM" id="Coils"/>
    </source>
</evidence>
<evidence type="ECO:0000313" key="16">
    <source>
        <dbReference type="EMBL" id="SMC39680.1"/>
    </source>
</evidence>
<dbReference type="SUPFAM" id="SSF47384">
    <property type="entry name" value="Homodimeric domain of signal transducing histidine kinase"/>
    <property type="match status" value="1"/>
</dbReference>
<dbReference type="InterPro" id="IPR001610">
    <property type="entry name" value="PAC"/>
</dbReference>
<dbReference type="Gene3D" id="2.10.70.100">
    <property type="match status" value="1"/>
</dbReference>
<dbReference type="PROSITE" id="PS50109">
    <property type="entry name" value="HIS_KIN"/>
    <property type="match status" value="1"/>
</dbReference>
<dbReference type="InterPro" id="IPR005467">
    <property type="entry name" value="His_kinase_dom"/>
</dbReference>
<dbReference type="InterPro" id="IPR013767">
    <property type="entry name" value="PAS_fold"/>
</dbReference>
<feature type="domain" description="Histidine kinase" evidence="12">
    <location>
        <begin position="932"/>
        <end position="1144"/>
    </location>
</feature>
<dbReference type="Proteomes" id="UP000192360">
    <property type="component" value="Unassembled WGS sequence"/>
</dbReference>
<evidence type="ECO:0000256" key="6">
    <source>
        <dbReference type="ARBA" id="ARBA00022692"/>
    </source>
</evidence>
<evidence type="ECO:0000259" key="14">
    <source>
        <dbReference type="PROSITE" id="PS50113"/>
    </source>
</evidence>
<dbReference type="Gene3D" id="3.30.450.20">
    <property type="entry name" value="PAS domain"/>
    <property type="match status" value="5"/>
</dbReference>
<feature type="domain" description="PAS" evidence="13">
    <location>
        <begin position="296"/>
        <end position="350"/>
    </location>
</feature>
<keyword evidence="5" id="KW-0808">Transferase</keyword>
<dbReference type="SUPFAM" id="SSF55785">
    <property type="entry name" value="PYP-like sensor domain (PAS domain)"/>
    <property type="match status" value="5"/>
</dbReference>
<feature type="domain" description="PAC" evidence="14">
    <location>
        <begin position="738"/>
        <end position="788"/>
    </location>
</feature>
<keyword evidence="10" id="KW-0175">Coiled coil</keyword>
<keyword evidence="8 11" id="KW-1133">Transmembrane helix</keyword>
<dbReference type="RefSeq" id="WP_084060181.1">
    <property type="nucleotide sequence ID" value="NZ_FWXO01000001.1"/>
</dbReference>
<evidence type="ECO:0000256" key="11">
    <source>
        <dbReference type="SAM" id="Phobius"/>
    </source>
</evidence>
<keyword evidence="4" id="KW-0597">Phosphoprotein</keyword>
<dbReference type="Pfam" id="PF00989">
    <property type="entry name" value="PAS"/>
    <property type="match status" value="2"/>
</dbReference>
<feature type="domain" description="PAC" evidence="14">
    <location>
        <begin position="607"/>
        <end position="659"/>
    </location>
</feature>
<dbReference type="Pfam" id="PF08447">
    <property type="entry name" value="PAS_3"/>
    <property type="match status" value="1"/>
</dbReference>
<dbReference type="EC" id="2.7.13.3" evidence="3"/>
<dbReference type="GO" id="GO:0000155">
    <property type="term" value="F:phosphorelay sensor kinase activity"/>
    <property type="evidence" value="ECO:0007669"/>
    <property type="project" value="InterPro"/>
</dbReference>
<dbReference type="InterPro" id="IPR004358">
    <property type="entry name" value="Sig_transdc_His_kin-like_C"/>
</dbReference>
<dbReference type="Pfam" id="PF02518">
    <property type="entry name" value="HATPase_c"/>
    <property type="match status" value="1"/>
</dbReference>
<dbReference type="AlphaFoldDB" id="A0A1W1YTZ2"/>
<evidence type="ECO:0000256" key="9">
    <source>
        <dbReference type="ARBA" id="ARBA00023136"/>
    </source>
</evidence>
<dbReference type="PANTHER" id="PTHR43304:SF1">
    <property type="entry name" value="PAC DOMAIN-CONTAINING PROTEIN"/>
    <property type="match status" value="1"/>
</dbReference>
<dbReference type="Gene3D" id="3.30.565.10">
    <property type="entry name" value="Histidine kinase-like ATPase, C-terminal domain"/>
    <property type="match status" value="1"/>
</dbReference>
<feature type="domain" description="PAS" evidence="13">
    <location>
        <begin position="660"/>
        <end position="735"/>
    </location>
</feature>
<dbReference type="PANTHER" id="PTHR43304">
    <property type="entry name" value="PHYTOCHROME-LIKE PROTEIN CPH1"/>
    <property type="match status" value="1"/>
</dbReference>
<evidence type="ECO:0000256" key="1">
    <source>
        <dbReference type="ARBA" id="ARBA00000085"/>
    </source>
</evidence>
<dbReference type="SMART" id="SM00086">
    <property type="entry name" value="PAC"/>
    <property type="match status" value="4"/>
</dbReference>
<feature type="transmembrane region" description="Helical" evidence="11">
    <location>
        <begin position="12"/>
        <end position="33"/>
    </location>
</feature>
<dbReference type="PRINTS" id="PR00344">
    <property type="entry name" value="BCTRLSENSOR"/>
</dbReference>
<dbReference type="SMART" id="SM00388">
    <property type="entry name" value="HisKA"/>
    <property type="match status" value="1"/>
</dbReference>
<comment type="catalytic activity">
    <reaction evidence="1">
        <text>ATP + protein L-histidine = ADP + protein N-phospho-L-histidine.</text>
        <dbReference type="EC" id="2.7.13.3"/>
    </reaction>
</comment>
<dbReference type="InterPro" id="IPR003661">
    <property type="entry name" value="HisK_dim/P_dom"/>
</dbReference>
<dbReference type="InterPro" id="IPR052162">
    <property type="entry name" value="Sensor_kinase/Photoreceptor"/>
</dbReference>
<dbReference type="NCBIfam" id="TIGR00229">
    <property type="entry name" value="sensory_box"/>
    <property type="match status" value="4"/>
</dbReference>
<evidence type="ECO:0000256" key="8">
    <source>
        <dbReference type="ARBA" id="ARBA00022989"/>
    </source>
</evidence>
<comment type="subcellular location">
    <subcellularLocation>
        <location evidence="2">Membrane</location>
    </subcellularLocation>
</comment>
<evidence type="ECO:0000256" key="5">
    <source>
        <dbReference type="ARBA" id="ARBA00022679"/>
    </source>
</evidence>
<dbReference type="SMART" id="SM00387">
    <property type="entry name" value="HATPase_c"/>
    <property type="match status" value="1"/>
</dbReference>
<dbReference type="CDD" id="cd00130">
    <property type="entry name" value="PAS"/>
    <property type="match status" value="4"/>
</dbReference>
<accession>A0A1W1YTZ2</accession>
<dbReference type="PROSITE" id="PS50839">
    <property type="entry name" value="CHASE"/>
    <property type="match status" value="1"/>
</dbReference>
<feature type="domain" description="PAS" evidence="13">
    <location>
        <begin position="789"/>
        <end position="844"/>
    </location>
</feature>
<dbReference type="STRING" id="504486.SAMN05660703_0890"/>
<dbReference type="InterPro" id="IPR006189">
    <property type="entry name" value="CHASE_dom"/>
</dbReference>
<dbReference type="PROSITE" id="PS50112">
    <property type="entry name" value="PAS"/>
    <property type="match status" value="4"/>
</dbReference>
<keyword evidence="6 11" id="KW-0812">Transmembrane</keyword>
<evidence type="ECO:0000256" key="2">
    <source>
        <dbReference type="ARBA" id="ARBA00004370"/>
    </source>
</evidence>
<dbReference type="InterPro" id="IPR000014">
    <property type="entry name" value="PAS"/>
</dbReference>
<dbReference type="InterPro" id="IPR042240">
    <property type="entry name" value="CHASE_sf"/>
</dbReference>
<dbReference type="Gene3D" id="3.30.450.350">
    <property type="entry name" value="CHASE domain"/>
    <property type="match status" value="1"/>
</dbReference>
<dbReference type="Pfam" id="PF00512">
    <property type="entry name" value="HisKA"/>
    <property type="match status" value="1"/>
</dbReference>
<name>A0A1W1YTZ2_9FLAO</name>
<organism evidence="16 17">
    <name type="scientific">Cellulophaga tyrosinoxydans</name>
    <dbReference type="NCBI Taxonomy" id="504486"/>
    <lineage>
        <taxon>Bacteria</taxon>
        <taxon>Pseudomonadati</taxon>
        <taxon>Bacteroidota</taxon>
        <taxon>Flavobacteriia</taxon>
        <taxon>Flavobacteriales</taxon>
        <taxon>Flavobacteriaceae</taxon>
        <taxon>Cellulophaga</taxon>
    </lineage>
</organism>
<dbReference type="InterPro" id="IPR013655">
    <property type="entry name" value="PAS_fold_3"/>
</dbReference>